<sequence>TLIMALSAGILFAFNDLALNHWAAGTFVFSRFLDHFDGELARLQGSETKFGYYFDYFVGGIGYAALFSGIGLGYWQSELGAWGLILGIAGAFAALISLFTNLQIDKQMDNSVSGTAVGYPYFLGFELEDGIYLLAPITWLGYLTPFFIAACIGASIYCFWTIFSLIRIHGK</sequence>
<feature type="transmembrane region" description="Helical" evidence="1">
    <location>
        <begin position="81"/>
        <end position="100"/>
    </location>
</feature>
<dbReference type="Gene3D" id="1.20.120.1760">
    <property type="match status" value="1"/>
</dbReference>
<feature type="non-terminal residue" evidence="2">
    <location>
        <position position="1"/>
    </location>
</feature>
<gene>
    <name evidence="2" type="ORF">METZ01_LOCUS215873</name>
</gene>
<keyword evidence="1" id="KW-1133">Transmembrane helix</keyword>
<feature type="transmembrane region" description="Helical" evidence="1">
    <location>
        <begin position="6"/>
        <end position="29"/>
    </location>
</feature>
<keyword evidence="1" id="KW-0472">Membrane</keyword>
<feature type="transmembrane region" description="Helical" evidence="1">
    <location>
        <begin position="50"/>
        <end position="75"/>
    </location>
</feature>
<dbReference type="GO" id="GO:0008654">
    <property type="term" value="P:phospholipid biosynthetic process"/>
    <property type="evidence" value="ECO:0007669"/>
    <property type="project" value="InterPro"/>
</dbReference>
<dbReference type="GO" id="GO:0016020">
    <property type="term" value="C:membrane"/>
    <property type="evidence" value="ECO:0007669"/>
    <property type="project" value="InterPro"/>
</dbReference>
<evidence type="ECO:0008006" key="3">
    <source>
        <dbReference type="Google" id="ProtNLM"/>
    </source>
</evidence>
<dbReference type="GO" id="GO:0016780">
    <property type="term" value="F:phosphotransferase activity, for other substituted phosphate groups"/>
    <property type="evidence" value="ECO:0007669"/>
    <property type="project" value="InterPro"/>
</dbReference>
<proteinExistence type="predicted"/>
<dbReference type="Pfam" id="PF01066">
    <property type="entry name" value="CDP-OH_P_transf"/>
    <property type="match status" value="1"/>
</dbReference>
<reference evidence="2" key="1">
    <citation type="submission" date="2018-05" db="EMBL/GenBank/DDBJ databases">
        <authorList>
            <person name="Lanie J.A."/>
            <person name="Ng W.-L."/>
            <person name="Kazmierczak K.M."/>
            <person name="Andrzejewski T.M."/>
            <person name="Davidsen T.M."/>
            <person name="Wayne K.J."/>
            <person name="Tettelin H."/>
            <person name="Glass J.I."/>
            <person name="Rusch D."/>
            <person name="Podicherti R."/>
            <person name="Tsui H.-C.T."/>
            <person name="Winkler M.E."/>
        </authorList>
    </citation>
    <scope>NUCLEOTIDE SEQUENCE</scope>
</reference>
<organism evidence="2">
    <name type="scientific">marine metagenome</name>
    <dbReference type="NCBI Taxonomy" id="408172"/>
    <lineage>
        <taxon>unclassified sequences</taxon>
        <taxon>metagenomes</taxon>
        <taxon>ecological metagenomes</taxon>
    </lineage>
</organism>
<keyword evidence="1" id="KW-0812">Transmembrane</keyword>
<accession>A0A382FK22</accession>
<name>A0A382FK22_9ZZZZ</name>
<evidence type="ECO:0000256" key="1">
    <source>
        <dbReference type="SAM" id="Phobius"/>
    </source>
</evidence>
<evidence type="ECO:0000313" key="2">
    <source>
        <dbReference type="EMBL" id="SVB63019.1"/>
    </source>
</evidence>
<dbReference type="EMBL" id="UINC01050266">
    <property type="protein sequence ID" value="SVB63019.1"/>
    <property type="molecule type" value="Genomic_DNA"/>
</dbReference>
<dbReference type="AlphaFoldDB" id="A0A382FK22"/>
<protein>
    <recommendedName>
        <fullName evidence="3">CDP-alcohol phosphatidyltransferase C-terminal domain-containing protein</fullName>
    </recommendedName>
</protein>
<dbReference type="InterPro" id="IPR000462">
    <property type="entry name" value="CDP-OH_P_trans"/>
</dbReference>
<feature type="transmembrane region" description="Helical" evidence="1">
    <location>
        <begin position="146"/>
        <end position="166"/>
    </location>
</feature>
<dbReference type="InterPro" id="IPR043130">
    <property type="entry name" value="CDP-OH_PTrfase_TM_dom"/>
</dbReference>